<dbReference type="EMBL" id="CAJVPZ010007739">
    <property type="protein sequence ID" value="CAG8589940.1"/>
    <property type="molecule type" value="Genomic_DNA"/>
</dbReference>
<keyword evidence="2" id="KW-1185">Reference proteome</keyword>
<comment type="caution">
    <text evidence="1">The sequence shown here is derived from an EMBL/GenBank/DDBJ whole genome shotgun (WGS) entry which is preliminary data.</text>
</comment>
<name>A0A9N9GB78_9GLOM</name>
<reference evidence="1" key="1">
    <citation type="submission" date="2021-06" db="EMBL/GenBank/DDBJ databases">
        <authorList>
            <person name="Kallberg Y."/>
            <person name="Tangrot J."/>
            <person name="Rosling A."/>
        </authorList>
    </citation>
    <scope>NUCLEOTIDE SEQUENCE</scope>
    <source>
        <strain evidence="1">IN212</strain>
    </source>
</reference>
<dbReference type="Proteomes" id="UP000789396">
    <property type="component" value="Unassembled WGS sequence"/>
</dbReference>
<protein>
    <submittedName>
        <fullName evidence="1">19919_t:CDS:1</fullName>
    </submittedName>
</protein>
<evidence type="ECO:0000313" key="1">
    <source>
        <dbReference type="EMBL" id="CAG8589940.1"/>
    </source>
</evidence>
<dbReference type="AlphaFoldDB" id="A0A9N9GB78"/>
<evidence type="ECO:0000313" key="2">
    <source>
        <dbReference type="Proteomes" id="UP000789396"/>
    </source>
</evidence>
<sequence length="181" mass="20279">MNRQTNHEQNLNQCVVNDVLIRKLIDSNGGNSDAIFMAVSMLIYGNSKDKDFNFGQPDIRIVNPDPVMVLHVKVCKFGNEATIMEAKILVTKLEAINNVVNMGHCFPIARLKVARFWPEITEEIKPGLCSKNIEIVSAENDRVKLCHRKRDMQSVYGKENSRPGSMNKGSTLTDIGTLYGV</sequence>
<accession>A0A9N9GB78</accession>
<proteinExistence type="predicted"/>
<organism evidence="1 2">
    <name type="scientific">Racocetra fulgida</name>
    <dbReference type="NCBI Taxonomy" id="60492"/>
    <lineage>
        <taxon>Eukaryota</taxon>
        <taxon>Fungi</taxon>
        <taxon>Fungi incertae sedis</taxon>
        <taxon>Mucoromycota</taxon>
        <taxon>Glomeromycotina</taxon>
        <taxon>Glomeromycetes</taxon>
        <taxon>Diversisporales</taxon>
        <taxon>Gigasporaceae</taxon>
        <taxon>Racocetra</taxon>
    </lineage>
</organism>
<gene>
    <name evidence="1" type="ORF">RFULGI_LOCUS6191</name>
</gene>